<dbReference type="GO" id="GO:0031593">
    <property type="term" value="F:polyubiquitin modification-dependent protein binding"/>
    <property type="evidence" value="ECO:0007669"/>
    <property type="project" value="TreeGrafter"/>
</dbReference>
<dbReference type="VEuPathDB" id="FungiDB:C5L36_0C01320"/>
<name>A0A099NXI2_PICKU</name>
<accession>A0A099NXI2</accession>
<reference evidence="3" key="1">
    <citation type="journal article" date="2014" name="Microb. Cell Fact.">
        <title>Exploiting Issatchenkia orientalis SD108 for succinic acid production.</title>
        <authorList>
            <person name="Xiao H."/>
            <person name="Shao Z."/>
            <person name="Jiang Y."/>
            <person name="Dole S."/>
            <person name="Zhao H."/>
        </authorList>
    </citation>
    <scope>NUCLEOTIDE SEQUENCE [LARGE SCALE GENOMIC DNA]</scope>
    <source>
        <strain evidence="3">SD108</strain>
    </source>
</reference>
<sequence>MVEITIRSLTGRSIPVEIDLQQRVSDLKEVVEVKEGIPPAQQRFLFTGRQLDDDKTLAECGVANGSDLHLVVKTLEGVDFESDAMDTNPNTL</sequence>
<evidence type="ECO:0000313" key="3">
    <source>
        <dbReference type="Proteomes" id="UP000029867"/>
    </source>
</evidence>
<protein>
    <recommendedName>
        <fullName evidence="1">Ubiquitin-like domain-containing protein</fullName>
    </recommendedName>
</protein>
<dbReference type="InterPro" id="IPR000626">
    <property type="entry name" value="Ubiquitin-like_dom"/>
</dbReference>
<dbReference type="GO" id="GO:0005829">
    <property type="term" value="C:cytosol"/>
    <property type="evidence" value="ECO:0007669"/>
    <property type="project" value="TreeGrafter"/>
</dbReference>
<dbReference type="PRINTS" id="PR00348">
    <property type="entry name" value="UBIQUITIN"/>
</dbReference>
<dbReference type="InterPro" id="IPR015496">
    <property type="entry name" value="Ubiquilin"/>
</dbReference>
<dbReference type="SMART" id="SM00213">
    <property type="entry name" value="UBQ"/>
    <property type="match status" value="1"/>
</dbReference>
<dbReference type="Gene3D" id="3.10.20.90">
    <property type="entry name" value="Phosphatidylinositol 3-kinase Catalytic Subunit, Chain A, domain 1"/>
    <property type="match status" value="1"/>
</dbReference>
<dbReference type="GO" id="GO:0006511">
    <property type="term" value="P:ubiquitin-dependent protein catabolic process"/>
    <property type="evidence" value="ECO:0007669"/>
    <property type="project" value="TreeGrafter"/>
</dbReference>
<dbReference type="eggNOG" id="KOG0005">
    <property type="taxonomic scope" value="Eukaryota"/>
</dbReference>
<dbReference type="PANTHER" id="PTHR10677">
    <property type="entry name" value="UBIQUILIN"/>
    <property type="match status" value="1"/>
</dbReference>
<dbReference type="HOGENOM" id="CLU_010412_6_3_1"/>
<proteinExistence type="predicted"/>
<dbReference type="Pfam" id="PF00240">
    <property type="entry name" value="ubiquitin"/>
    <property type="match status" value="1"/>
</dbReference>
<dbReference type="PROSITE" id="PS50053">
    <property type="entry name" value="UBIQUITIN_2"/>
    <property type="match status" value="1"/>
</dbReference>
<dbReference type="InterPro" id="IPR019956">
    <property type="entry name" value="Ubiquitin_dom"/>
</dbReference>
<dbReference type="SUPFAM" id="SSF54236">
    <property type="entry name" value="Ubiquitin-like"/>
    <property type="match status" value="1"/>
</dbReference>
<dbReference type="InterPro" id="IPR029071">
    <property type="entry name" value="Ubiquitin-like_domsf"/>
</dbReference>
<evidence type="ECO:0000313" key="2">
    <source>
        <dbReference type="EMBL" id="KGK37528.1"/>
    </source>
</evidence>
<dbReference type="PANTHER" id="PTHR10677:SF3">
    <property type="entry name" value="FI07626P-RELATED"/>
    <property type="match status" value="1"/>
</dbReference>
<dbReference type="Proteomes" id="UP000029867">
    <property type="component" value="Unassembled WGS sequence"/>
</dbReference>
<comment type="caution">
    <text evidence="2">The sequence shown here is derived from an EMBL/GenBank/DDBJ whole genome shotgun (WGS) entry which is preliminary data.</text>
</comment>
<organism evidence="2 3">
    <name type="scientific">Pichia kudriavzevii</name>
    <name type="common">Yeast</name>
    <name type="synonym">Issatchenkia orientalis</name>
    <dbReference type="NCBI Taxonomy" id="4909"/>
    <lineage>
        <taxon>Eukaryota</taxon>
        <taxon>Fungi</taxon>
        <taxon>Dikarya</taxon>
        <taxon>Ascomycota</taxon>
        <taxon>Saccharomycotina</taxon>
        <taxon>Pichiomycetes</taxon>
        <taxon>Pichiales</taxon>
        <taxon>Pichiaceae</taxon>
        <taxon>Pichia</taxon>
    </lineage>
</organism>
<evidence type="ECO:0000259" key="1">
    <source>
        <dbReference type="PROSITE" id="PS50053"/>
    </source>
</evidence>
<dbReference type="EMBL" id="JQFK01000034">
    <property type="protein sequence ID" value="KGK37528.1"/>
    <property type="molecule type" value="Genomic_DNA"/>
</dbReference>
<dbReference type="AlphaFoldDB" id="A0A099NXI2"/>
<feature type="domain" description="Ubiquitin-like" evidence="1">
    <location>
        <begin position="2"/>
        <end position="77"/>
    </location>
</feature>
<gene>
    <name evidence="2" type="ORF">JL09_g3287</name>
</gene>